<evidence type="ECO:0000313" key="2">
    <source>
        <dbReference type="Proteomes" id="UP000789831"/>
    </source>
</evidence>
<comment type="caution">
    <text evidence="1">The sequence shown here is derived from an EMBL/GenBank/DDBJ whole genome shotgun (WGS) entry which is preliminary data.</text>
</comment>
<evidence type="ECO:0000313" key="1">
    <source>
        <dbReference type="EMBL" id="CAG8686761.1"/>
    </source>
</evidence>
<reference evidence="1" key="1">
    <citation type="submission" date="2021-06" db="EMBL/GenBank/DDBJ databases">
        <authorList>
            <person name="Kallberg Y."/>
            <person name="Tangrot J."/>
            <person name="Rosling A."/>
        </authorList>
    </citation>
    <scope>NUCLEOTIDE SEQUENCE</scope>
    <source>
        <strain evidence="1">MT106</strain>
    </source>
</reference>
<proteinExistence type="predicted"/>
<sequence length="135" mass="15744">MDKALTPEYLDWHAKLIDSPSHLTDKIRSSLYRAYTEETELDPWIKSEAPKSSQISKISITNPNKIYQLEAGSHQYAIKHKIDPKKFSVITETEKKDRERLVGEELLCRSILKSGLSIAWLDNLMEEWEKIHTQF</sequence>
<dbReference type="Proteomes" id="UP000789831">
    <property type="component" value="Unassembled WGS sequence"/>
</dbReference>
<dbReference type="EMBL" id="CAJVPL010012538">
    <property type="protein sequence ID" value="CAG8686761.1"/>
    <property type="molecule type" value="Genomic_DNA"/>
</dbReference>
<feature type="non-terminal residue" evidence="1">
    <location>
        <position position="1"/>
    </location>
</feature>
<gene>
    <name evidence="1" type="ORF">AGERDE_LOCUS12933</name>
</gene>
<accession>A0A9N9EQ46</accession>
<protein>
    <submittedName>
        <fullName evidence="1">9768_t:CDS:1</fullName>
    </submittedName>
</protein>
<dbReference type="AlphaFoldDB" id="A0A9N9EQ46"/>
<dbReference type="OrthoDB" id="10487884at2759"/>
<keyword evidence="2" id="KW-1185">Reference proteome</keyword>
<organism evidence="1 2">
    <name type="scientific">Ambispora gerdemannii</name>
    <dbReference type="NCBI Taxonomy" id="144530"/>
    <lineage>
        <taxon>Eukaryota</taxon>
        <taxon>Fungi</taxon>
        <taxon>Fungi incertae sedis</taxon>
        <taxon>Mucoromycota</taxon>
        <taxon>Glomeromycotina</taxon>
        <taxon>Glomeromycetes</taxon>
        <taxon>Archaeosporales</taxon>
        <taxon>Ambisporaceae</taxon>
        <taxon>Ambispora</taxon>
    </lineage>
</organism>
<name>A0A9N9EQ46_9GLOM</name>